<evidence type="ECO:0000313" key="1">
    <source>
        <dbReference type="EMBL" id="KER27316.1"/>
    </source>
</evidence>
<protein>
    <submittedName>
        <fullName evidence="1">Uncharacterized protein</fullName>
    </submittedName>
</protein>
<dbReference type="KEGG" id="ovi:T265_13826"/>
<dbReference type="RefSeq" id="XP_009168971.1">
    <property type="nucleotide sequence ID" value="XM_009170707.1"/>
</dbReference>
<dbReference type="GeneID" id="20327993"/>
<name>A0A074ZJW4_OPIVI</name>
<dbReference type="AlphaFoldDB" id="A0A074ZJW4"/>
<dbReference type="EMBL" id="KL596726">
    <property type="protein sequence ID" value="KER27316.1"/>
    <property type="molecule type" value="Genomic_DNA"/>
</dbReference>
<dbReference type="OrthoDB" id="10016665at2759"/>
<organism evidence="1 2">
    <name type="scientific">Opisthorchis viverrini</name>
    <name type="common">Southeast Asian liver fluke</name>
    <dbReference type="NCBI Taxonomy" id="6198"/>
    <lineage>
        <taxon>Eukaryota</taxon>
        <taxon>Metazoa</taxon>
        <taxon>Spiralia</taxon>
        <taxon>Lophotrochozoa</taxon>
        <taxon>Platyhelminthes</taxon>
        <taxon>Trematoda</taxon>
        <taxon>Digenea</taxon>
        <taxon>Opisthorchiida</taxon>
        <taxon>Opisthorchiata</taxon>
        <taxon>Opisthorchiidae</taxon>
        <taxon>Opisthorchis</taxon>
    </lineage>
</organism>
<evidence type="ECO:0000313" key="2">
    <source>
        <dbReference type="Proteomes" id="UP000054324"/>
    </source>
</evidence>
<proteinExistence type="predicted"/>
<dbReference type="Proteomes" id="UP000054324">
    <property type="component" value="Unassembled WGS sequence"/>
</dbReference>
<accession>A0A074ZJW4</accession>
<keyword evidence="2" id="KW-1185">Reference proteome</keyword>
<dbReference type="CTD" id="20327993"/>
<sequence>MYIRAKVNRIDQTESVASRDISGLDPDQTIGNIVPQLLKTGENLDGLYITCVYCGEVLDLEKALGECEIDSLSILQFFI</sequence>
<gene>
    <name evidence="1" type="ORF">T265_13826</name>
</gene>
<reference evidence="1 2" key="1">
    <citation type="submission" date="2013-11" db="EMBL/GenBank/DDBJ databases">
        <title>Opisthorchis viverrini - life in the bile duct.</title>
        <authorList>
            <person name="Young N.D."/>
            <person name="Nagarajan N."/>
            <person name="Lin S.J."/>
            <person name="Korhonen P.K."/>
            <person name="Jex A.R."/>
            <person name="Hall R.S."/>
            <person name="Safavi-Hemami H."/>
            <person name="Kaewkong W."/>
            <person name="Bertrand D."/>
            <person name="Gao S."/>
            <person name="Seet Q."/>
            <person name="Wongkham S."/>
            <person name="Teh B.T."/>
            <person name="Wongkham C."/>
            <person name="Intapan P.M."/>
            <person name="Maleewong W."/>
            <person name="Yang X."/>
            <person name="Hu M."/>
            <person name="Wang Z."/>
            <person name="Hofmann A."/>
            <person name="Sternberg P.W."/>
            <person name="Tan P."/>
            <person name="Wang J."/>
            <person name="Gasser R.B."/>
        </authorList>
    </citation>
    <scope>NUCLEOTIDE SEQUENCE [LARGE SCALE GENOMIC DNA]</scope>
</reference>